<dbReference type="SUPFAM" id="SSF56801">
    <property type="entry name" value="Acetyl-CoA synthetase-like"/>
    <property type="match status" value="1"/>
</dbReference>
<evidence type="ECO:0008006" key="2">
    <source>
        <dbReference type="Google" id="ProtNLM"/>
    </source>
</evidence>
<dbReference type="Gene3D" id="3.30.300.30">
    <property type="match status" value="1"/>
</dbReference>
<gene>
    <name evidence="1" type="ORF">BJP36_41360</name>
</gene>
<reference evidence="1" key="2">
    <citation type="submission" date="2022-10" db="EMBL/GenBank/DDBJ databases">
        <authorList>
            <person name="Ngo T.-E."/>
        </authorList>
    </citation>
    <scope>NUCLEOTIDE SEQUENCE</scope>
    <source>
        <strain evidence="1">JHB</strain>
    </source>
</reference>
<proteinExistence type="predicted"/>
<sequence>MNTIGLNPDYLIPVPKETIPKTGIGKIQRQELRKRFEAGEFHGFF</sequence>
<dbReference type="AlphaFoldDB" id="A0A9Q9SSF5"/>
<name>A0A9Q9SSF5_MOOP1</name>
<reference evidence="1" key="1">
    <citation type="journal article" date="2017" name="Proc. Natl. Acad. Sci. U.S.A.">
        <title>Comparative genomics uncovers the prolific and distinctive metabolic potential of the cyanobacterial genus Moorea.</title>
        <authorList>
            <person name="Leao T."/>
            <person name="Castelao G."/>
            <person name="Korobeynikov A."/>
            <person name="Monroe E.A."/>
            <person name="Podell S."/>
            <person name="Glukhov E."/>
            <person name="Allen E.E."/>
            <person name="Gerwick W.H."/>
            <person name="Gerwick L."/>
        </authorList>
    </citation>
    <scope>NUCLEOTIDE SEQUENCE</scope>
    <source>
        <strain evidence="1">JHB</strain>
    </source>
</reference>
<evidence type="ECO:0000313" key="1">
    <source>
        <dbReference type="EMBL" id="WAN68814.1"/>
    </source>
</evidence>
<dbReference type="Proteomes" id="UP000176944">
    <property type="component" value="Chromosome"/>
</dbReference>
<accession>A0A9Q9SSF5</accession>
<organism evidence="1">
    <name type="scientific">Moorena producens (strain JHB)</name>
    <dbReference type="NCBI Taxonomy" id="1454205"/>
    <lineage>
        <taxon>Bacteria</taxon>
        <taxon>Bacillati</taxon>
        <taxon>Cyanobacteriota</taxon>
        <taxon>Cyanophyceae</taxon>
        <taxon>Coleofasciculales</taxon>
        <taxon>Coleofasciculaceae</taxon>
        <taxon>Moorena</taxon>
    </lineage>
</organism>
<protein>
    <recommendedName>
        <fullName evidence="2">AMP-binding enzyme C-terminal domain-containing protein</fullName>
    </recommendedName>
</protein>
<dbReference type="EMBL" id="CP017708">
    <property type="protein sequence ID" value="WAN68814.1"/>
    <property type="molecule type" value="Genomic_DNA"/>
</dbReference>
<dbReference type="InterPro" id="IPR045851">
    <property type="entry name" value="AMP-bd_C_sf"/>
</dbReference>